<evidence type="ECO:0000313" key="3">
    <source>
        <dbReference type="Proteomes" id="UP000556026"/>
    </source>
</evidence>
<keyword evidence="1" id="KW-1133">Transmembrane helix</keyword>
<name>A0A6V8MHV6_9BACT</name>
<dbReference type="NCBIfam" id="NF041949">
    <property type="entry name" value="THIVI_2564_fam"/>
    <property type="match status" value="1"/>
</dbReference>
<sequence length="65" mass="7174">MPLVHVIIVLIVVGVLLGLINRYIPMAGSIKSILNAVVVIVVVLWLLQVFGLLHYITRMQVGKVK</sequence>
<keyword evidence="1" id="KW-0472">Membrane</keyword>
<dbReference type="RefSeq" id="WP_183354327.1">
    <property type="nucleotide sequence ID" value="NZ_BLXX01000004.1"/>
</dbReference>
<evidence type="ECO:0000313" key="2">
    <source>
        <dbReference type="EMBL" id="GFO59504.1"/>
    </source>
</evidence>
<gene>
    <name evidence="2" type="ORF">GMST_18290</name>
</gene>
<reference evidence="3" key="1">
    <citation type="submission" date="2020-06" db="EMBL/GenBank/DDBJ databases">
        <title>Draft genomic sequence of Geomonas sp. Red330.</title>
        <authorList>
            <person name="Itoh H."/>
            <person name="Zhenxing X."/>
            <person name="Ushijima N."/>
            <person name="Masuda Y."/>
            <person name="Shiratori Y."/>
            <person name="Senoo K."/>
        </authorList>
    </citation>
    <scope>NUCLEOTIDE SEQUENCE [LARGE SCALE GENOMIC DNA]</scope>
    <source>
        <strain evidence="3">Red330</strain>
    </source>
</reference>
<dbReference type="Proteomes" id="UP000556026">
    <property type="component" value="Unassembled WGS sequence"/>
</dbReference>
<feature type="transmembrane region" description="Helical" evidence="1">
    <location>
        <begin position="36"/>
        <end position="56"/>
    </location>
</feature>
<dbReference type="InterPro" id="IPR049641">
    <property type="entry name" value="THIVI_2564-like"/>
</dbReference>
<dbReference type="AlphaFoldDB" id="A0A6V8MHV6"/>
<keyword evidence="1" id="KW-0812">Transmembrane</keyword>
<dbReference type="EMBL" id="BLXX01000004">
    <property type="protein sequence ID" value="GFO59504.1"/>
    <property type="molecule type" value="Genomic_DNA"/>
</dbReference>
<proteinExistence type="predicted"/>
<feature type="transmembrane region" description="Helical" evidence="1">
    <location>
        <begin position="6"/>
        <end position="24"/>
    </location>
</feature>
<comment type="caution">
    <text evidence="2">The sequence shown here is derived from an EMBL/GenBank/DDBJ whole genome shotgun (WGS) entry which is preliminary data.</text>
</comment>
<evidence type="ECO:0000256" key="1">
    <source>
        <dbReference type="SAM" id="Phobius"/>
    </source>
</evidence>
<keyword evidence="3" id="KW-1185">Reference proteome</keyword>
<organism evidence="2 3">
    <name type="scientific">Geomonas silvestris</name>
    <dbReference type="NCBI Taxonomy" id="2740184"/>
    <lineage>
        <taxon>Bacteria</taxon>
        <taxon>Pseudomonadati</taxon>
        <taxon>Thermodesulfobacteriota</taxon>
        <taxon>Desulfuromonadia</taxon>
        <taxon>Geobacterales</taxon>
        <taxon>Geobacteraceae</taxon>
        <taxon>Geomonas</taxon>
    </lineage>
</organism>
<accession>A0A6V8MHV6</accession>
<protein>
    <submittedName>
        <fullName evidence="2">Uncharacterized protein</fullName>
    </submittedName>
</protein>